<keyword evidence="1" id="KW-0472">Membrane</keyword>
<keyword evidence="3" id="KW-1185">Reference proteome</keyword>
<feature type="transmembrane region" description="Helical" evidence="1">
    <location>
        <begin position="78"/>
        <end position="99"/>
    </location>
</feature>
<accession>A0AAD7JHK0</accession>
<feature type="transmembrane region" description="Helical" evidence="1">
    <location>
        <begin position="40"/>
        <end position="58"/>
    </location>
</feature>
<sequence>MRMPRPPPLQLQFDNMFPGVRPRMQVKSLFTGVYLSNWRMLVLCLATINTLRFFLSAMDDLEVDIAQNNLALAGVSRTLATIYTVACGIELLGALGALLQRRAIIRAYAYLAFLSAAFITGAGVVTTAAYFTFADELLQECVALATEGQLGSKSLFRGDPWPSDPLSSEDAQTQCLDVWSSESVSQVVSAAIFYFLPSVFYCVVAYVYYCQTTDATHPASLTGRGSAIRLEARGGGAPYNALPDMVPDAAASVRPEPAKRRATVSPRSYQTGVAVAPVAVTSGSSLSPGPPSFSVAADPRAYQGFRLFAGPEDDTFI</sequence>
<evidence type="ECO:0000256" key="1">
    <source>
        <dbReference type="SAM" id="Phobius"/>
    </source>
</evidence>
<reference evidence="2" key="1">
    <citation type="submission" date="2023-03" db="EMBL/GenBank/DDBJ databases">
        <title>Massive genome expansion in bonnet fungi (Mycena s.s.) driven by repeated elements and novel gene families across ecological guilds.</title>
        <authorList>
            <consortium name="Lawrence Berkeley National Laboratory"/>
            <person name="Harder C.B."/>
            <person name="Miyauchi S."/>
            <person name="Viragh M."/>
            <person name="Kuo A."/>
            <person name="Thoen E."/>
            <person name="Andreopoulos B."/>
            <person name="Lu D."/>
            <person name="Skrede I."/>
            <person name="Drula E."/>
            <person name="Henrissat B."/>
            <person name="Morin E."/>
            <person name="Kohler A."/>
            <person name="Barry K."/>
            <person name="LaButti K."/>
            <person name="Morin E."/>
            <person name="Salamov A."/>
            <person name="Lipzen A."/>
            <person name="Mereny Z."/>
            <person name="Hegedus B."/>
            <person name="Baldrian P."/>
            <person name="Stursova M."/>
            <person name="Weitz H."/>
            <person name="Taylor A."/>
            <person name="Grigoriev I.V."/>
            <person name="Nagy L.G."/>
            <person name="Martin F."/>
            <person name="Kauserud H."/>
        </authorList>
    </citation>
    <scope>NUCLEOTIDE SEQUENCE</scope>
    <source>
        <strain evidence="2">CBHHK188m</strain>
    </source>
</reference>
<keyword evidence="1" id="KW-0812">Transmembrane</keyword>
<evidence type="ECO:0000313" key="3">
    <source>
        <dbReference type="Proteomes" id="UP001215280"/>
    </source>
</evidence>
<dbReference type="EMBL" id="JARJLG010000037">
    <property type="protein sequence ID" value="KAJ7764593.1"/>
    <property type="molecule type" value="Genomic_DNA"/>
</dbReference>
<evidence type="ECO:0008006" key="4">
    <source>
        <dbReference type="Google" id="ProtNLM"/>
    </source>
</evidence>
<evidence type="ECO:0000313" key="2">
    <source>
        <dbReference type="EMBL" id="KAJ7764593.1"/>
    </source>
</evidence>
<keyword evidence="1" id="KW-1133">Transmembrane helix</keyword>
<name>A0AAD7JHK0_9AGAR</name>
<gene>
    <name evidence="2" type="ORF">DFH07DRAFT_1016400</name>
</gene>
<feature type="transmembrane region" description="Helical" evidence="1">
    <location>
        <begin position="111"/>
        <end position="133"/>
    </location>
</feature>
<proteinExistence type="predicted"/>
<organism evidence="2 3">
    <name type="scientific">Mycena maculata</name>
    <dbReference type="NCBI Taxonomy" id="230809"/>
    <lineage>
        <taxon>Eukaryota</taxon>
        <taxon>Fungi</taxon>
        <taxon>Dikarya</taxon>
        <taxon>Basidiomycota</taxon>
        <taxon>Agaricomycotina</taxon>
        <taxon>Agaricomycetes</taxon>
        <taxon>Agaricomycetidae</taxon>
        <taxon>Agaricales</taxon>
        <taxon>Marasmiineae</taxon>
        <taxon>Mycenaceae</taxon>
        <taxon>Mycena</taxon>
    </lineage>
</organism>
<protein>
    <recommendedName>
        <fullName evidence="4">Transmembrane protein</fullName>
    </recommendedName>
</protein>
<comment type="caution">
    <text evidence="2">The sequence shown here is derived from an EMBL/GenBank/DDBJ whole genome shotgun (WGS) entry which is preliminary data.</text>
</comment>
<feature type="transmembrane region" description="Helical" evidence="1">
    <location>
        <begin position="187"/>
        <end position="209"/>
    </location>
</feature>
<dbReference type="Proteomes" id="UP001215280">
    <property type="component" value="Unassembled WGS sequence"/>
</dbReference>
<dbReference type="AlphaFoldDB" id="A0AAD7JHK0"/>